<keyword evidence="3" id="KW-1185">Reference proteome</keyword>
<feature type="compositionally biased region" description="Polar residues" evidence="1">
    <location>
        <begin position="359"/>
        <end position="368"/>
    </location>
</feature>
<gene>
    <name evidence="2" type="ORF">QJS10_CPA03g01771</name>
</gene>
<dbReference type="EMBL" id="JAUJYO010000003">
    <property type="protein sequence ID" value="KAK1322454.1"/>
    <property type="molecule type" value="Genomic_DNA"/>
</dbReference>
<dbReference type="AlphaFoldDB" id="A0AAV9FB73"/>
<feature type="compositionally biased region" description="Gly residues" evidence="1">
    <location>
        <begin position="252"/>
        <end position="263"/>
    </location>
</feature>
<protein>
    <submittedName>
        <fullName evidence="2">Uncharacterized protein</fullName>
    </submittedName>
</protein>
<dbReference type="Proteomes" id="UP001180020">
    <property type="component" value="Unassembled WGS sequence"/>
</dbReference>
<evidence type="ECO:0000313" key="3">
    <source>
        <dbReference type="Proteomes" id="UP001180020"/>
    </source>
</evidence>
<proteinExistence type="predicted"/>
<organism evidence="2 3">
    <name type="scientific">Acorus calamus</name>
    <name type="common">Sweet flag</name>
    <dbReference type="NCBI Taxonomy" id="4465"/>
    <lineage>
        <taxon>Eukaryota</taxon>
        <taxon>Viridiplantae</taxon>
        <taxon>Streptophyta</taxon>
        <taxon>Embryophyta</taxon>
        <taxon>Tracheophyta</taxon>
        <taxon>Spermatophyta</taxon>
        <taxon>Magnoliopsida</taxon>
        <taxon>Liliopsida</taxon>
        <taxon>Acoraceae</taxon>
        <taxon>Acorus</taxon>
    </lineage>
</organism>
<feature type="region of interest" description="Disordered" evidence="1">
    <location>
        <begin position="359"/>
        <end position="387"/>
    </location>
</feature>
<reference evidence="2" key="2">
    <citation type="submission" date="2023-06" db="EMBL/GenBank/DDBJ databases">
        <authorList>
            <person name="Ma L."/>
            <person name="Liu K.-W."/>
            <person name="Li Z."/>
            <person name="Hsiao Y.-Y."/>
            <person name="Qi Y."/>
            <person name="Fu T."/>
            <person name="Tang G."/>
            <person name="Zhang D."/>
            <person name="Sun W.-H."/>
            <person name="Liu D.-K."/>
            <person name="Li Y."/>
            <person name="Chen G.-Z."/>
            <person name="Liu X.-D."/>
            <person name="Liao X.-Y."/>
            <person name="Jiang Y.-T."/>
            <person name="Yu X."/>
            <person name="Hao Y."/>
            <person name="Huang J."/>
            <person name="Zhao X.-W."/>
            <person name="Ke S."/>
            <person name="Chen Y.-Y."/>
            <person name="Wu W.-L."/>
            <person name="Hsu J.-L."/>
            <person name="Lin Y.-F."/>
            <person name="Huang M.-D."/>
            <person name="Li C.-Y."/>
            <person name="Huang L."/>
            <person name="Wang Z.-W."/>
            <person name="Zhao X."/>
            <person name="Zhong W.-Y."/>
            <person name="Peng D.-H."/>
            <person name="Ahmad S."/>
            <person name="Lan S."/>
            <person name="Zhang J.-S."/>
            <person name="Tsai W.-C."/>
            <person name="Van De Peer Y."/>
            <person name="Liu Z.-J."/>
        </authorList>
    </citation>
    <scope>NUCLEOTIDE SEQUENCE</scope>
    <source>
        <strain evidence="2">CP</strain>
        <tissue evidence="2">Leaves</tissue>
    </source>
</reference>
<feature type="compositionally biased region" description="Polar residues" evidence="1">
    <location>
        <begin position="114"/>
        <end position="125"/>
    </location>
</feature>
<dbReference type="PANTHER" id="PTHR33356">
    <property type="entry name" value="TIP41-LIKE PROTEIN"/>
    <property type="match status" value="1"/>
</dbReference>
<evidence type="ECO:0000313" key="2">
    <source>
        <dbReference type="EMBL" id="KAK1322454.1"/>
    </source>
</evidence>
<feature type="region of interest" description="Disordered" evidence="1">
    <location>
        <begin position="234"/>
        <end position="280"/>
    </location>
</feature>
<evidence type="ECO:0000256" key="1">
    <source>
        <dbReference type="SAM" id="MobiDB-lite"/>
    </source>
</evidence>
<sequence length="387" mass="42157">MAEDLHDGEFWLPSEFLADDVFMVKEEDVNRAGFPCEFPYDYGGLGIGSPVESVTGTESDEEDVGSGEGHKVTRSSINDGVDRGSSAFACDNHKTQTMAGSPQSTLCAFGGWSRESSNGPSQVSSPPSPMESKQEDAWDLLYAAAGQMVRLSMNDEIALSTKQAVHVEASVLSATLHRLRRRSPQIWVSMSTLPLLADNSKSIKYIFTPMFQQLKKQQFVKQQQQLHLINAWERQQGKATSPPPPQMQSRARGGGGYGGGRGGAWLPHNYHPPPQPVQPGSGMRAVFLAGSGAKESSGTGVFLPRRAGSAAESRKRPACSTVLLPARVVQALNLNLDDMVAQPRFHGGFGFVLDHESRNQSLNKRSPSCPQPPPTNHEIRLPQEWTY</sequence>
<accession>A0AAV9FB73</accession>
<reference evidence="2" key="1">
    <citation type="journal article" date="2023" name="Nat. Commun.">
        <title>Diploid and tetraploid genomes of Acorus and the evolution of monocots.</title>
        <authorList>
            <person name="Ma L."/>
            <person name="Liu K.W."/>
            <person name="Li Z."/>
            <person name="Hsiao Y.Y."/>
            <person name="Qi Y."/>
            <person name="Fu T."/>
            <person name="Tang G.D."/>
            <person name="Zhang D."/>
            <person name="Sun W.H."/>
            <person name="Liu D.K."/>
            <person name="Li Y."/>
            <person name="Chen G.Z."/>
            <person name="Liu X.D."/>
            <person name="Liao X.Y."/>
            <person name="Jiang Y.T."/>
            <person name="Yu X."/>
            <person name="Hao Y."/>
            <person name="Huang J."/>
            <person name="Zhao X.W."/>
            <person name="Ke S."/>
            <person name="Chen Y.Y."/>
            <person name="Wu W.L."/>
            <person name="Hsu J.L."/>
            <person name="Lin Y.F."/>
            <person name="Huang M.D."/>
            <person name="Li C.Y."/>
            <person name="Huang L."/>
            <person name="Wang Z.W."/>
            <person name="Zhao X."/>
            <person name="Zhong W.Y."/>
            <person name="Peng D.H."/>
            <person name="Ahmad S."/>
            <person name="Lan S."/>
            <person name="Zhang J.S."/>
            <person name="Tsai W.C."/>
            <person name="Van de Peer Y."/>
            <person name="Liu Z.J."/>
        </authorList>
    </citation>
    <scope>NUCLEOTIDE SEQUENCE</scope>
    <source>
        <strain evidence="2">CP</strain>
    </source>
</reference>
<comment type="caution">
    <text evidence="2">The sequence shown here is derived from an EMBL/GenBank/DDBJ whole genome shotgun (WGS) entry which is preliminary data.</text>
</comment>
<feature type="region of interest" description="Disordered" evidence="1">
    <location>
        <begin position="109"/>
        <end position="134"/>
    </location>
</feature>
<name>A0AAV9FB73_ACOCL</name>
<feature type="region of interest" description="Disordered" evidence="1">
    <location>
        <begin position="53"/>
        <end position="78"/>
    </location>
</feature>
<dbReference type="PANTHER" id="PTHR33356:SF5">
    <property type="entry name" value="TIP41-LIKE PROTEIN"/>
    <property type="match status" value="1"/>
</dbReference>